<evidence type="ECO:0000256" key="8">
    <source>
        <dbReference type="ARBA" id="ARBA00023306"/>
    </source>
</evidence>
<feature type="domain" description="Helicase C-terminal" evidence="13">
    <location>
        <begin position="417"/>
        <end position="573"/>
    </location>
</feature>
<dbReference type="InterPro" id="IPR050496">
    <property type="entry name" value="SNF2_RAD54_helicase_repair"/>
</dbReference>
<keyword evidence="5" id="KW-0498">Mitosis</keyword>
<feature type="domain" description="Helicase ATP-binding" evidence="12">
    <location>
        <begin position="57"/>
        <end position="232"/>
    </location>
</feature>
<evidence type="ECO:0000256" key="7">
    <source>
        <dbReference type="ARBA" id="ARBA00023242"/>
    </source>
</evidence>
<dbReference type="GO" id="GO:0005524">
    <property type="term" value="F:ATP binding"/>
    <property type="evidence" value="ECO:0007669"/>
    <property type="project" value="InterPro"/>
</dbReference>
<dbReference type="PANTHER" id="PTHR45629">
    <property type="entry name" value="SNF2/RAD54 FAMILY MEMBER"/>
    <property type="match status" value="1"/>
</dbReference>
<dbReference type="InterPro" id="IPR027417">
    <property type="entry name" value="P-loop_NTPase"/>
</dbReference>
<evidence type="ECO:0000256" key="4">
    <source>
        <dbReference type="ARBA" id="ARBA00022618"/>
    </source>
</evidence>
<dbReference type="EMBL" id="HACA01013682">
    <property type="protein sequence ID" value="CDW31043.1"/>
    <property type="molecule type" value="Transcribed_RNA"/>
</dbReference>
<evidence type="ECO:0000313" key="14">
    <source>
        <dbReference type="EMBL" id="CDW31043.1"/>
    </source>
</evidence>
<dbReference type="FunFam" id="3.40.50.10810:FF:000019">
    <property type="entry name" value="DNA excision repair protein ERCC-6-like 2 isoform X1"/>
    <property type="match status" value="1"/>
</dbReference>
<dbReference type="SUPFAM" id="SSF52540">
    <property type="entry name" value="P-loop containing nucleoside triphosphate hydrolases"/>
    <property type="match status" value="2"/>
</dbReference>
<reference evidence="14" key="1">
    <citation type="submission" date="2014-05" db="EMBL/GenBank/DDBJ databases">
        <authorList>
            <person name="Chronopoulou M."/>
        </authorList>
    </citation>
    <scope>NUCLEOTIDE SEQUENCE</scope>
    <source>
        <tissue evidence="14">Whole organism</tissue>
    </source>
</reference>
<dbReference type="InterPro" id="IPR001650">
    <property type="entry name" value="Helicase_C-like"/>
</dbReference>
<dbReference type="GO" id="GO:0051301">
    <property type="term" value="P:cell division"/>
    <property type="evidence" value="ECO:0007669"/>
    <property type="project" value="UniProtKB-KW"/>
</dbReference>
<feature type="region of interest" description="Disordered" evidence="11">
    <location>
        <begin position="1"/>
        <end position="23"/>
    </location>
</feature>
<comment type="function">
    <text evidence="9">Involved in mitotic DNA repair and meiotic recombination. Functions in the recombinational DNA repair pathway. Essential for interhomolog gene conversion (GC), but may have a less important role in intersister GC than spn-A/Rad51. In the presence of DNA, spn-A/Rad51 enhances the ATPase activity of okr/Rad54.</text>
</comment>
<evidence type="ECO:0000256" key="3">
    <source>
        <dbReference type="ARBA" id="ARBA00015341"/>
    </source>
</evidence>
<organism evidence="14">
    <name type="scientific">Lepeophtheirus salmonis</name>
    <name type="common">Salmon louse</name>
    <name type="synonym">Caligus salmonis</name>
    <dbReference type="NCBI Taxonomy" id="72036"/>
    <lineage>
        <taxon>Eukaryota</taxon>
        <taxon>Metazoa</taxon>
        <taxon>Ecdysozoa</taxon>
        <taxon>Arthropoda</taxon>
        <taxon>Crustacea</taxon>
        <taxon>Multicrustacea</taxon>
        <taxon>Hexanauplia</taxon>
        <taxon>Copepoda</taxon>
        <taxon>Siphonostomatoida</taxon>
        <taxon>Caligidae</taxon>
        <taxon>Lepeophtheirus</taxon>
    </lineage>
</organism>
<evidence type="ECO:0000259" key="12">
    <source>
        <dbReference type="PROSITE" id="PS51192"/>
    </source>
</evidence>
<evidence type="ECO:0000256" key="10">
    <source>
        <dbReference type="ARBA" id="ARBA00029956"/>
    </source>
</evidence>
<evidence type="ECO:0000256" key="2">
    <source>
        <dbReference type="ARBA" id="ARBA00011467"/>
    </source>
</evidence>
<dbReference type="OrthoDB" id="448448at2759"/>
<dbReference type="SMART" id="SM00490">
    <property type="entry name" value="HELICc"/>
    <property type="match status" value="1"/>
</dbReference>
<dbReference type="InterPro" id="IPR000330">
    <property type="entry name" value="SNF2_N"/>
</dbReference>
<dbReference type="Pfam" id="PF00176">
    <property type="entry name" value="SNF2-rel_dom"/>
    <property type="match status" value="1"/>
</dbReference>
<sequence>MSENEDEFQDEFRPTWSKYDSEKDNSVPLSDAHSIPAPLAKCLRPYQIDGIRFLYGLYSKPGVNGGLLADEMGLGKTIQVIGFLASLSNKTNIGVIDGNLKRKIRGRYLLVSPASIIYNWESELQTWSYFSIGLYYGPNRKKEILYNSPEKYEIILTSYDILREDIDIISSLFPWKVIILDEIHRLKDPNGRNHKVLKSYLSSIPLKIGLAGVLLQNKYQELWALLEWVNAGCLGTWKDFNAKYSRPIELGLRLNATTSQLARARLLQRDFDILKDEMILRRMKKDKFVDLPLKLDKIIYCAPTPLQIALFRKLLNTPEMQALWKKKKKGKYWNKGQSESKSSPDSKKIKVFTFIHLFLKIANHVGLLSPKFNQSSKTQREFASRAISQVVSDFYKEIANHSFLSLADTRYSGKMVVLADLLTALKKEQGNKLLLFSYSTKVLNILEQFIKLRAYDYRRIDGATPAKTRFSIVNEFNEHPNIFVLLLSTKAGGLGLNITGANVVIIYDPNWNPSHDLQAQDRAYRIGQTKDVRVFRLITSGCIEENIYLRQLYKQQLCSNAVDCVKVKRYFQGSPNFDKREVFGTKNLFTIRTGGLCQTETIFKRNKEMEQSFKGNKYHIEDFELDPKRLFEGKDDPFLIDVDEEDSDEKIISNYQKKKSNATEVDSVLSSKNILHVHENNSVIGGSREEEKISECAIQENKGGKVEPSISKSVVIIPPLRHLKAYNDKIFCTTEGTIFYGQTPNAVKKKDFSKMRELSELSEKEFATKIIEMQPFDLAKFLQGYYISNRNIQKCEDIFNVVIEEIKKEELELMNQKNKIASPNVELLFKSRKRKTPVPEDIKTKKTIMSNDTNCSKVINNYDTLFPPDDMFDIADEDCTKGSSKEIRPLNSNSSIVTYFPDKSRIKQPTKRNPDLFSEPFDDHFFDTNTAQMCQEASNKINQIKESDIEEDDDESLEETQFNLPFKPTKLKDHKEEEKISLFSQTETSIVESQSSPHHLYDSESILSLRSPRPPPDGIFYTQKHRHSPEKCSNMNDDFYNDVLVSQTMMAKDSIRRSPQFVNEKKESCIESLAPIIDTSTDSQFFDSIFTSSDCGNKPLNNKIKSVDEPLLTQWIKKGTVKKME</sequence>
<dbReference type="InterPro" id="IPR049730">
    <property type="entry name" value="SNF2/RAD54-like_C"/>
</dbReference>
<dbReference type="PROSITE" id="PS51192">
    <property type="entry name" value="HELICASE_ATP_BIND_1"/>
    <property type="match status" value="1"/>
</dbReference>
<keyword evidence="6" id="KW-0378">Hydrolase</keyword>
<dbReference type="InterPro" id="IPR038718">
    <property type="entry name" value="SNF2-like_sf"/>
</dbReference>
<evidence type="ECO:0000256" key="1">
    <source>
        <dbReference type="ARBA" id="ARBA00004123"/>
    </source>
</evidence>
<dbReference type="GO" id="GO:0016787">
    <property type="term" value="F:hydrolase activity"/>
    <property type="evidence" value="ECO:0007669"/>
    <property type="project" value="UniProtKB-KW"/>
</dbReference>
<keyword evidence="8" id="KW-0131">Cell cycle</keyword>
<protein>
    <recommendedName>
        <fullName evidence="3">DNA repair and recombination protein RAD54-like</fullName>
    </recommendedName>
    <alternativeName>
        <fullName evidence="10">Protein okra</fullName>
    </alternativeName>
</protein>
<keyword evidence="4" id="KW-0132">Cell division</keyword>
<comment type="subcellular location">
    <subcellularLocation>
        <location evidence="1">Nucleus</location>
    </subcellularLocation>
</comment>
<evidence type="ECO:0000256" key="5">
    <source>
        <dbReference type="ARBA" id="ARBA00022776"/>
    </source>
</evidence>
<evidence type="ECO:0000259" key="13">
    <source>
        <dbReference type="PROSITE" id="PS51194"/>
    </source>
</evidence>
<accession>A0A0K2TYG7</accession>
<dbReference type="SMART" id="SM00487">
    <property type="entry name" value="DEXDc"/>
    <property type="match status" value="1"/>
</dbReference>
<keyword evidence="7" id="KW-0539">Nucleus</keyword>
<name>A0A0K2TYG7_LEPSM</name>
<dbReference type="GO" id="GO:0005634">
    <property type="term" value="C:nucleus"/>
    <property type="evidence" value="ECO:0007669"/>
    <property type="project" value="UniProtKB-SubCell"/>
</dbReference>
<dbReference type="CDD" id="cd18793">
    <property type="entry name" value="SF2_C_SNF"/>
    <property type="match status" value="1"/>
</dbReference>
<evidence type="ECO:0000256" key="11">
    <source>
        <dbReference type="SAM" id="MobiDB-lite"/>
    </source>
</evidence>
<dbReference type="Pfam" id="PF00271">
    <property type="entry name" value="Helicase_C"/>
    <property type="match status" value="1"/>
</dbReference>
<dbReference type="InterPro" id="IPR014001">
    <property type="entry name" value="Helicase_ATP-bd"/>
</dbReference>
<evidence type="ECO:0000256" key="9">
    <source>
        <dbReference type="ARBA" id="ARBA00024776"/>
    </source>
</evidence>
<proteinExistence type="predicted"/>
<dbReference type="PROSITE" id="PS51194">
    <property type="entry name" value="HELICASE_CTER"/>
    <property type="match status" value="1"/>
</dbReference>
<dbReference type="PANTHER" id="PTHR45629:SF7">
    <property type="entry name" value="DNA EXCISION REPAIR PROTEIN ERCC-6-RELATED"/>
    <property type="match status" value="1"/>
</dbReference>
<dbReference type="AlphaFoldDB" id="A0A0K2TYG7"/>
<comment type="subunit">
    <text evidence="2">Interacts (via N-terminus) with spn-A/Rad51.</text>
</comment>
<dbReference type="Gene3D" id="3.40.50.10810">
    <property type="entry name" value="Tandem AAA-ATPase domain"/>
    <property type="match status" value="1"/>
</dbReference>
<evidence type="ECO:0000256" key="6">
    <source>
        <dbReference type="ARBA" id="ARBA00022801"/>
    </source>
</evidence>
<dbReference type="Gene3D" id="3.40.50.300">
    <property type="entry name" value="P-loop containing nucleotide triphosphate hydrolases"/>
    <property type="match status" value="1"/>
</dbReference>